<proteinExistence type="predicted"/>
<dbReference type="EMBL" id="JBHSIU010000010">
    <property type="protein sequence ID" value="MFC4997640.1"/>
    <property type="molecule type" value="Genomic_DNA"/>
</dbReference>
<dbReference type="InterPro" id="IPR001387">
    <property type="entry name" value="Cro/C1-type_HTH"/>
</dbReference>
<sequence length="294" mass="33497">MTTSDSPAGARRRLRLAIRKLREATGRTQGQVAENLSWSISKVNRIENGEVTISRTDLQALLNSLGVHDEQEVARLLEDARLSRVKGWWDRPEYRGHLTQSTRQLIQFESEASAIRSFQTAIFPGLLQTREYAEAMIGALTEGVSAETRATRLEVRMLRQENFKKSVPRPKHLVILDEFVLQRIIRSAQVTARQLKSLADAARDPDIIIRLLPKEESIFVLAGSFVIYDIRDEENAILLLESLSTGQFVQDFETVENFRTRFEQMWGRCLTEAASLSVIDARYAALHADLQRYP</sequence>
<dbReference type="Proteomes" id="UP001595912">
    <property type="component" value="Unassembled WGS sequence"/>
</dbReference>
<dbReference type="Pfam" id="PF13560">
    <property type="entry name" value="HTH_31"/>
    <property type="match status" value="1"/>
</dbReference>
<dbReference type="InterPro" id="IPR010982">
    <property type="entry name" value="Lambda_DNA-bd_dom_sf"/>
</dbReference>
<dbReference type="RefSeq" id="WP_380113870.1">
    <property type="nucleotide sequence ID" value="NZ_JBHSIU010000010.1"/>
</dbReference>
<reference evidence="3" key="1">
    <citation type="journal article" date="2019" name="Int. J. Syst. Evol. Microbiol.">
        <title>The Global Catalogue of Microorganisms (GCM) 10K type strain sequencing project: providing services to taxonomists for standard genome sequencing and annotation.</title>
        <authorList>
            <consortium name="The Broad Institute Genomics Platform"/>
            <consortium name="The Broad Institute Genome Sequencing Center for Infectious Disease"/>
            <person name="Wu L."/>
            <person name="Ma J."/>
        </authorList>
    </citation>
    <scope>NUCLEOTIDE SEQUENCE [LARGE SCALE GENOMIC DNA]</scope>
    <source>
        <strain evidence="3">CGMCC 4.7152</strain>
    </source>
</reference>
<protein>
    <submittedName>
        <fullName evidence="2">Helix-turn-helix domain-containing protein</fullName>
    </submittedName>
</protein>
<dbReference type="SMART" id="SM00530">
    <property type="entry name" value="HTH_XRE"/>
    <property type="match status" value="1"/>
</dbReference>
<accession>A0ABV9VPX1</accession>
<dbReference type="Gene3D" id="1.10.260.40">
    <property type="entry name" value="lambda repressor-like DNA-binding domains"/>
    <property type="match status" value="1"/>
</dbReference>
<name>A0ABV9VPX1_9ACTN</name>
<evidence type="ECO:0000259" key="1">
    <source>
        <dbReference type="PROSITE" id="PS50943"/>
    </source>
</evidence>
<comment type="caution">
    <text evidence="2">The sequence shown here is derived from an EMBL/GenBank/DDBJ whole genome shotgun (WGS) entry which is preliminary data.</text>
</comment>
<dbReference type="CDD" id="cd00093">
    <property type="entry name" value="HTH_XRE"/>
    <property type="match status" value="1"/>
</dbReference>
<dbReference type="Pfam" id="PF19054">
    <property type="entry name" value="DUF5753"/>
    <property type="match status" value="1"/>
</dbReference>
<gene>
    <name evidence="2" type="ORF">ACFPIJ_07365</name>
</gene>
<dbReference type="PROSITE" id="PS50943">
    <property type="entry name" value="HTH_CROC1"/>
    <property type="match status" value="1"/>
</dbReference>
<evidence type="ECO:0000313" key="2">
    <source>
        <dbReference type="EMBL" id="MFC4997640.1"/>
    </source>
</evidence>
<dbReference type="InterPro" id="IPR043917">
    <property type="entry name" value="DUF5753"/>
</dbReference>
<evidence type="ECO:0000313" key="3">
    <source>
        <dbReference type="Proteomes" id="UP001595912"/>
    </source>
</evidence>
<dbReference type="SUPFAM" id="SSF47413">
    <property type="entry name" value="lambda repressor-like DNA-binding domains"/>
    <property type="match status" value="1"/>
</dbReference>
<feature type="domain" description="HTH cro/C1-type" evidence="1">
    <location>
        <begin position="18"/>
        <end position="71"/>
    </location>
</feature>
<organism evidence="2 3">
    <name type="scientific">Dactylosporangium cerinum</name>
    <dbReference type="NCBI Taxonomy" id="1434730"/>
    <lineage>
        <taxon>Bacteria</taxon>
        <taxon>Bacillati</taxon>
        <taxon>Actinomycetota</taxon>
        <taxon>Actinomycetes</taxon>
        <taxon>Micromonosporales</taxon>
        <taxon>Micromonosporaceae</taxon>
        <taxon>Dactylosporangium</taxon>
    </lineage>
</organism>
<keyword evidence="3" id="KW-1185">Reference proteome</keyword>